<feature type="compositionally biased region" description="Acidic residues" evidence="2">
    <location>
        <begin position="209"/>
        <end position="222"/>
    </location>
</feature>
<feature type="domain" description="C2H2-type" evidence="3">
    <location>
        <begin position="310"/>
        <end position="334"/>
    </location>
</feature>
<organism evidence="4 5">
    <name type="scientific">Cochliobolus heterostrophus (strain C5 / ATCC 48332 / race O)</name>
    <name type="common">Southern corn leaf blight fungus</name>
    <name type="synonym">Bipolaris maydis</name>
    <dbReference type="NCBI Taxonomy" id="701091"/>
    <lineage>
        <taxon>Eukaryota</taxon>
        <taxon>Fungi</taxon>
        <taxon>Dikarya</taxon>
        <taxon>Ascomycota</taxon>
        <taxon>Pezizomycotina</taxon>
        <taxon>Dothideomycetes</taxon>
        <taxon>Pleosporomycetidae</taxon>
        <taxon>Pleosporales</taxon>
        <taxon>Pleosporineae</taxon>
        <taxon>Pleosporaceae</taxon>
        <taxon>Bipolaris</taxon>
    </lineage>
</organism>
<dbReference type="GO" id="GO:0008270">
    <property type="term" value="F:zinc ion binding"/>
    <property type="evidence" value="ECO:0007669"/>
    <property type="project" value="UniProtKB-KW"/>
</dbReference>
<dbReference type="STRING" id="701091.M2V4L1"/>
<dbReference type="AlphaFoldDB" id="M2V4L1"/>
<dbReference type="InterPro" id="IPR036236">
    <property type="entry name" value="Znf_C2H2_sf"/>
</dbReference>
<proteinExistence type="predicted"/>
<gene>
    <name evidence="4" type="ORF">COCHEDRAFT_1201433</name>
</gene>
<feature type="domain" description="C2H2-type" evidence="3">
    <location>
        <begin position="270"/>
        <end position="302"/>
    </location>
</feature>
<accession>M2V4L1</accession>
<keyword evidence="1" id="KW-0862">Zinc</keyword>
<dbReference type="eggNOG" id="KOG1721">
    <property type="taxonomic scope" value="Eukaryota"/>
</dbReference>
<reference evidence="4 5" key="1">
    <citation type="journal article" date="2012" name="PLoS Pathog.">
        <title>Diverse lifestyles and strategies of plant pathogenesis encoded in the genomes of eighteen Dothideomycetes fungi.</title>
        <authorList>
            <person name="Ohm R.A."/>
            <person name="Feau N."/>
            <person name="Henrissat B."/>
            <person name="Schoch C.L."/>
            <person name="Horwitz B.A."/>
            <person name="Barry K.W."/>
            <person name="Condon B.J."/>
            <person name="Copeland A.C."/>
            <person name="Dhillon B."/>
            <person name="Glaser F."/>
            <person name="Hesse C.N."/>
            <person name="Kosti I."/>
            <person name="LaButti K."/>
            <person name="Lindquist E.A."/>
            <person name="Lucas S."/>
            <person name="Salamov A.A."/>
            <person name="Bradshaw R.E."/>
            <person name="Ciuffetti L."/>
            <person name="Hamelin R.C."/>
            <person name="Kema G.H.J."/>
            <person name="Lawrence C."/>
            <person name="Scott J.A."/>
            <person name="Spatafora J.W."/>
            <person name="Turgeon B.G."/>
            <person name="de Wit P.J.G.M."/>
            <person name="Zhong S."/>
            <person name="Goodwin S.B."/>
            <person name="Grigoriev I.V."/>
        </authorList>
    </citation>
    <scope>NUCLEOTIDE SEQUENCE [LARGE SCALE GENOMIC DNA]</scope>
    <source>
        <strain evidence="5">C5 / ATCC 48332 / race O</strain>
    </source>
</reference>
<dbReference type="EMBL" id="KB445571">
    <property type="protein sequence ID" value="EMD94943.1"/>
    <property type="molecule type" value="Genomic_DNA"/>
</dbReference>
<sequence length="372" mass="42588">MEQRVPTYTSSPYQYIENYAEPYDAPIRTASEPITCQPHTGSFGERPSFHNFDRDTLVHRSTGAPMEFMDLLALEAPCGSPLSTSSTISHPESVPSPPYTRLPAYNTLEPAFHNVQNNSTNHAAIPNDSESLWSTTYPEVTSWDSRPYVLPYHEIPSYEQRSYQLMPNILPEPNVSAPIPYLPYPTPQQDFLNPAVSSGAFDLTGFNNNDDESDDLSDSDSDDSWHTEPSASKGSKSWSSRKAQPRSNVYRLEGWSANTCTFHTTIDRRHQCQELIGPKKDTPCNKRFQRPEHLRRHIRSVHGIGNVRVYKCKVPDCFARFLRSDNFRQHYLTHVRIGKRKGNNRKMTYQELKAILGPKEKDLIRWIKGKQR</sequence>
<dbReference type="Proteomes" id="UP000016936">
    <property type="component" value="Unassembled WGS sequence"/>
</dbReference>
<evidence type="ECO:0000256" key="2">
    <source>
        <dbReference type="SAM" id="MobiDB-lite"/>
    </source>
</evidence>
<evidence type="ECO:0000256" key="1">
    <source>
        <dbReference type="PROSITE-ProRule" id="PRU00042"/>
    </source>
</evidence>
<keyword evidence="5" id="KW-1185">Reference proteome</keyword>
<dbReference type="Gene3D" id="3.30.160.60">
    <property type="entry name" value="Classic Zinc Finger"/>
    <property type="match status" value="2"/>
</dbReference>
<dbReference type="SUPFAM" id="SSF57667">
    <property type="entry name" value="beta-beta-alpha zinc fingers"/>
    <property type="match status" value="1"/>
</dbReference>
<dbReference type="HOGENOM" id="CLU_062843_0_0_1"/>
<keyword evidence="1" id="KW-0479">Metal-binding</keyword>
<feature type="region of interest" description="Disordered" evidence="2">
    <location>
        <begin position="203"/>
        <end position="243"/>
    </location>
</feature>
<dbReference type="InterPro" id="IPR013087">
    <property type="entry name" value="Znf_C2H2_type"/>
</dbReference>
<feature type="compositionally biased region" description="Low complexity" evidence="2">
    <location>
        <begin position="230"/>
        <end position="242"/>
    </location>
</feature>
<evidence type="ECO:0000313" key="5">
    <source>
        <dbReference type="Proteomes" id="UP000016936"/>
    </source>
</evidence>
<keyword evidence="1" id="KW-0863">Zinc-finger</keyword>
<evidence type="ECO:0000313" key="4">
    <source>
        <dbReference type="EMBL" id="EMD94943.1"/>
    </source>
</evidence>
<dbReference type="OrthoDB" id="10018191at2759"/>
<dbReference type="PROSITE" id="PS50157">
    <property type="entry name" value="ZINC_FINGER_C2H2_2"/>
    <property type="match status" value="2"/>
</dbReference>
<dbReference type="SMART" id="SM00355">
    <property type="entry name" value="ZnF_C2H2"/>
    <property type="match status" value="2"/>
</dbReference>
<evidence type="ECO:0000259" key="3">
    <source>
        <dbReference type="PROSITE" id="PS50157"/>
    </source>
</evidence>
<reference evidence="5" key="2">
    <citation type="journal article" date="2013" name="PLoS Genet.">
        <title>Comparative genome structure, secondary metabolite, and effector coding capacity across Cochliobolus pathogens.</title>
        <authorList>
            <person name="Condon B.J."/>
            <person name="Leng Y."/>
            <person name="Wu D."/>
            <person name="Bushley K.E."/>
            <person name="Ohm R.A."/>
            <person name="Otillar R."/>
            <person name="Martin J."/>
            <person name="Schackwitz W."/>
            <person name="Grimwood J."/>
            <person name="MohdZainudin N."/>
            <person name="Xue C."/>
            <person name="Wang R."/>
            <person name="Manning V.A."/>
            <person name="Dhillon B."/>
            <person name="Tu Z.J."/>
            <person name="Steffenson B.J."/>
            <person name="Salamov A."/>
            <person name="Sun H."/>
            <person name="Lowry S."/>
            <person name="LaButti K."/>
            <person name="Han J."/>
            <person name="Copeland A."/>
            <person name="Lindquist E."/>
            <person name="Barry K."/>
            <person name="Schmutz J."/>
            <person name="Baker S.E."/>
            <person name="Ciuffetti L.M."/>
            <person name="Grigoriev I.V."/>
            <person name="Zhong S."/>
            <person name="Turgeon B.G."/>
        </authorList>
    </citation>
    <scope>NUCLEOTIDE SEQUENCE [LARGE SCALE GENOMIC DNA]</scope>
    <source>
        <strain evidence="5">C5 / ATCC 48332 / race O</strain>
    </source>
</reference>
<protein>
    <recommendedName>
        <fullName evidence="3">C2H2-type domain-containing protein</fullName>
    </recommendedName>
</protein>
<name>M2V4L1_COCH5</name>
<dbReference type="OMA" id="NTCTFHT"/>
<dbReference type="PROSITE" id="PS00028">
    <property type="entry name" value="ZINC_FINGER_C2H2_1"/>
    <property type="match status" value="1"/>
</dbReference>